<keyword evidence="1" id="KW-0472">Membrane</keyword>
<evidence type="ECO:0000313" key="2">
    <source>
        <dbReference type="EMBL" id="RDH39242.1"/>
    </source>
</evidence>
<reference evidence="2 3" key="1">
    <citation type="submission" date="2018-07" db="EMBL/GenBank/DDBJ databases">
        <title>The genomes of Aspergillus section Nigri reveals drivers in fungal speciation.</title>
        <authorList>
            <consortium name="DOE Joint Genome Institute"/>
            <person name="Vesth T.C."/>
            <person name="Nybo J."/>
            <person name="Theobald S."/>
            <person name="Brandl J."/>
            <person name="Frisvad J.C."/>
            <person name="Nielsen K.F."/>
            <person name="Lyhne E.K."/>
            <person name="Kogle M.E."/>
            <person name="Kuo A."/>
            <person name="Riley R."/>
            <person name="Clum A."/>
            <person name="Nolan M."/>
            <person name="Lipzen A."/>
            <person name="Salamov A."/>
            <person name="Henrissat B."/>
            <person name="Wiebenga A."/>
            <person name="De vries R.P."/>
            <person name="Grigoriev I.V."/>
            <person name="Mortensen U.H."/>
            <person name="Andersen M.R."/>
            <person name="Baker S.E."/>
        </authorList>
    </citation>
    <scope>NUCLEOTIDE SEQUENCE [LARGE SCALE GENOMIC DNA]</scope>
    <source>
        <strain evidence="2 3">CBS 139.54b</strain>
    </source>
</reference>
<dbReference type="GeneID" id="38132471"/>
<accession>A0A3F3QK64</accession>
<dbReference type="RefSeq" id="XP_026632264.1">
    <property type="nucleotide sequence ID" value="XM_026764115.1"/>
</dbReference>
<proteinExistence type="predicted"/>
<name>A0A3F3QK64_9EURO</name>
<keyword evidence="1" id="KW-0812">Transmembrane</keyword>
<protein>
    <submittedName>
        <fullName evidence="2">Uncharacterized protein</fullName>
    </submittedName>
</protein>
<keyword evidence="3" id="KW-1185">Reference proteome</keyword>
<feature type="transmembrane region" description="Helical" evidence="1">
    <location>
        <begin position="32"/>
        <end position="55"/>
    </location>
</feature>
<sequence length="62" mass="7152">MKSCTEPDTLSLSLSLFCDCLARTHPASRMYTIQIICRIVFSFWYLASLQLFLFAPNRRSST</sequence>
<evidence type="ECO:0000313" key="3">
    <source>
        <dbReference type="Proteomes" id="UP000253729"/>
    </source>
</evidence>
<keyword evidence="1" id="KW-1133">Transmembrane helix</keyword>
<gene>
    <name evidence="2" type="ORF">BDQ94DRAFT_132725</name>
</gene>
<dbReference type="Proteomes" id="UP000253729">
    <property type="component" value="Unassembled WGS sequence"/>
</dbReference>
<dbReference type="AlphaFoldDB" id="A0A3F3QK64"/>
<evidence type="ECO:0000256" key="1">
    <source>
        <dbReference type="SAM" id="Phobius"/>
    </source>
</evidence>
<dbReference type="EMBL" id="KZ852032">
    <property type="protein sequence ID" value="RDH39242.1"/>
    <property type="molecule type" value="Genomic_DNA"/>
</dbReference>
<organism evidence="2 3">
    <name type="scientific">Aspergillus welwitschiae</name>
    <dbReference type="NCBI Taxonomy" id="1341132"/>
    <lineage>
        <taxon>Eukaryota</taxon>
        <taxon>Fungi</taxon>
        <taxon>Dikarya</taxon>
        <taxon>Ascomycota</taxon>
        <taxon>Pezizomycotina</taxon>
        <taxon>Eurotiomycetes</taxon>
        <taxon>Eurotiomycetidae</taxon>
        <taxon>Eurotiales</taxon>
        <taxon>Aspergillaceae</taxon>
        <taxon>Aspergillus</taxon>
        <taxon>Aspergillus subgen. Circumdati</taxon>
    </lineage>
</organism>